<evidence type="ECO:0000256" key="10">
    <source>
        <dbReference type="ARBA" id="ARBA00023237"/>
    </source>
</evidence>
<proteinExistence type="inferred from homology"/>
<evidence type="ECO:0000259" key="14">
    <source>
        <dbReference type="Pfam" id="PF00593"/>
    </source>
</evidence>
<dbReference type="InterPro" id="IPR000531">
    <property type="entry name" value="Beta-barrel_TonB"/>
</dbReference>
<evidence type="ECO:0000256" key="13">
    <source>
        <dbReference type="SAM" id="SignalP"/>
    </source>
</evidence>
<comment type="subcellular location">
    <subcellularLocation>
        <location evidence="1 11">Cell outer membrane</location>
        <topology evidence="1 11">Multi-pass membrane protein</topology>
    </subcellularLocation>
</comment>
<keyword evidence="5 11" id="KW-0812">Transmembrane</keyword>
<dbReference type="PANTHER" id="PTHR32552:SF81">
    <property type="entry name" value="TONB-DEPENDENT OUTER MEMBRANE RECEPTOR"/>
    <property type="match status" value="1"/>
</dbReference>
<evidence type="ECO:0000256" key="6">
    <source>
        <dbReference type="ARBA" id="ARBA00023004"/>
    </source>
</evidence>
<name>A0A2W5A9C4_9SPHN</name>
<dbReference type="Pfam" id="PF07715">
    <property type="entry name" value="Plug"/>
    <property type="match status" value="1"/>
</dbReference>
<keyword evidence="7" id="KW-0406">Ion transport</keyword>
<evidence type="ECO:0000313" key="16">
    <source>
        <dbReference type="EMBL" id="PZO89832.1"/>
    </source>
</evidence>
<evidence type="ECO:0000256" key="8">
    <source>
        <dbReference type="ARBA" id="ARBA00023077"/>
    </source>
</evidence>
<evidence type="ECO:0000256" key="12">
    <source>
        <dbReference type="RuleBase" id="RU003357"/>
    </source>
</evidence>
<dbReference type="InterPro" id="IPR012910">
    <property type="entry name" value="Plug_dom"/>
</dbReference>
<dbReference type="EMBL" id="QFNN01000044">
    <property type="protein sequence ID" value="PZO89832.1"/>
    <property type="molecule type" value="Genomic_DNA"/>
</dbReference>
<evidence type="ECO:0000256" key="5">
    <source>
        <dbReference type="ARBA" id="ARBA00022692"/>
    </source>
</evidence>
<dbReference type="Proteomes" id="UP000249066">
    <property type="component" value="Unassembled WGS sequence"/>
</dbReference>
<organism evidence="16 17">
    <name type="scientific">Sphingomonas sanxanigenens</name>
    <dbReference type="NCBI Taxonomy" id="397260"/>
    <lineage>
        <taxon>Bacteria</taxon>
        <taxon>Pseudomonadati</taxon>
        <taxon>Pseudomonadota</taxon>
        <taxon>Alphaproteobacteria</taxon>
        <taxon>Sphingomonadales</taxon>
        <taxon>Sphingomonadaceae</taxon>
        <taxon>Sphingomonas</taxon>
    </lineage>
</organism>
<evidence type="ECO:0000256" key="3">
    <source>
        <dbReference type="ARBA" id="ARBA00022452"/>
    </source>
</evidence>
<protein>
    <recommendedName>
        <fullName evidence="18">TonB-dependent receptor</fullName>
    </recommendedName>
</protein>
<feature type="domain" description="TonB-dependent receptor plug" evidence="15">
    <location>
        <begin position="43"/>
        <end position="154"/>
    </location>
</feature>
<dbReference type="PROSITE" id="PS52016">
    <property type="entry name" value="TONB_DEPENDENT_REC_3"/>
    <property type="match status" value="1"/>
</dbReference>
<evidence type="ECO:0000256" key="9">
    <source>
        <dbReference type="ARBA" id="ARBA00023136"/>
    </source>
</evidence>
<keyword evidence="6" id="KW-0408">Iron</keyword>
<dbReference type="GO" id="GO:0006826">
    <property type="term" value="P:iron ion transport"/>
    <property type="evidence" value="ECO:0007669"/>
    <property type="project" value="UniProtKB-KW"/>
</dbReference>
<feature type="signal peptide" evidence="13">
    <location>
        <begin position="1"/>
        <end position="23"/>
    </location>
</feature>
<dbReference type="GO" id="GO:0009279">
    <property type="term" value="C:cell outer membrane"/>
    <property type="evidence" value="ECO:0007669"/>
    <property type="project" value="UniProtKB-SubCell"/>
</dbReference>
<gene>
    <name evidence="16" type="ORF">DI623_08790</name>
</gene>
<keyword evidence="4" id="KW-0410">Iron transport</keyword>
<comment type="similarity">
    <text evidence="11 12">Belongs to the TonB-dependent receptor family.</text>
</comment>
<evidence type="ECO:0008006" key="18">
    <source>
        <dbReference type="Google" id="ProtNLM"/>
    </source>
</evidence>
<evidence type="ECO:0000259" key="15">
    <source>
        <dbReference type="Pfam" id="PF07715"/>
    </source>
</evidence>
<keyword evidence="9 11" id="KW-0472">Membrane</keyword>
<feature type="non-terminal residue" evidence="16">
    <location>
        <position position="546"/>
    </location>
</feature>
<sequence length="546" mass="57635">MATKAYLILGISMLAFGAAPGRAAEDENADIVVTAQKRSERANEVPGALTAISGDRLNQLGVEGLQDLAGFVPGLTLAGTDRSQSTLIIRGVTTSSTAASASVGVVIDGVPVGSSSSYALGGSVPLDVNPADLERVEVLRGPQGTLYGASTLGGLISYVTKAPSLTRVGGELRGTSQFVEGGGFGWSTRGAFTAPVVNDAAGVRISGFYDRLPGYIDNPLLGLKDVNKSRSYGGRAAILVKPIEALSITLAADAQNLNRKSADAVSYDFATGAPVAGRYDQVQNNLEPYRQRYRQYSARAEWDLGVATLSSLSAWQRIRSFNSYDYSAAPLGQLLMLQGGGLVSGATLPFAATTHKFTQEVRLTSNGDGPLRWLIGGFHADEDSLLDQQIVGTARDGKPFPAFAPALGFVIPTSYREDAAFGTLSYDITDRFELSGGLRYSHNRQRFDETVSGPLAPILGIGGAFPTVKSSENVVTYSASAKYSVSDDANLYARAASGYRPGGPNLILPGIANRFKADRLNNYEVGFKSRIAGGRGNVDIALYWID</sequence>
<evidence type="ECO:0000256" key="4">
    <source>
        <dbReference type="ARBA" id="ARBA00022496"/>
    </source>
</evidence>
<evidence type="ECO:0000256" key="2">
    <source>
        <dbReference type="ARBA" id="ARBA00022448"/>
    </source>
</evidence>
<keyword evidence="2 11" id="KW-0813">Transport</keyword>
<evidence type="ECO:0000256" key="7">
    <source>
        <dbReference type="ARBA" id="ARBA00023065"/>
    </source>
</evidence>
<dbReference type="InterPro" id="IPR039426">
    <property type="entry name" value="TonB-dep_rcpt-like"/>
</dbReference>
<dbReference type="Gene3D" id="2.40.170.20">
    <property type="entry name" value="TonB-dependent receptor, beta-barrel domain"/>
    <property type="match status" value="1"/>
</dbReference>
<accession>A0A2W5A9C4</accession>
<dbReference type="InterPro" id="IPR036942">
    <property type="entry name" value="Beta-barrel_TonB_sf"/>
</dbReference>
<dbReference type="SUPFAM" id="SSF56935">
    <property type="entry name" value="Porins"/>
    <property type="match status" value="1"/>
</dbReference>
<keyword evidence="3 11" id="KW-1134">Transmembrane beta strand</keyword>
<evidence type="ECO:0000313" key="17">
    <source>
        <dbReference type="Proteomes" id="UP000249066"/>
    </source>
</evidence>
<feature type="chain" id="PRO_5016041300" description="TonB-dependent receptor" evidence="13">
    <location>
        <begin position="24"/>
        <end position="546"/>
    </location>
</feature>
<keyword evidence="10 11" id="KW-0998">Cell outer membrane</keyword>
<evidence type="ECO:0000256" key="11">
    <source>
        <dbReference type="PROSITE-ProRule" id="PRU01360"/>
    </source>
</evidence>
<evidence type="ECO:0000256" key="1">
    <source>
        <dbReference type="ARBA" id="ARBA00004571"/>
    </source>
</evidence>
<comment type="caution">
    <text evidence="16">The sequence shown here is derived from an EMBL/GenBank/DDBJ whole genome shotgun (WGS) entry which is preliminary data.</text>
</comment>
<feature type="domain" description="TonB-dependent receptor-like beta-barrel" evidence="14">
    <location>
        <begin position="254"/>
        <end position="546"/>
    </location>
</feature>
<reference evidence="16 17" key="1">
    <citation type="submission" date="2017-08" db="EMBL/GenBank/DDBJ databases">
        <title>Infants hospitalized years apart are colonized by the same room-sourced microbial strains.</title>
        <authorList>
            <person name="Brooks B."/>
            <person name="Olm M.R."/>
            <person name="Firek B.A."/>
            <person name="Baker R."/>
            <person name="Thomas B.C."/>
            <person name="Morowitz M.J."/>
            <person name="Banfield J.F."/>
        </authorList>
    </citation>
    <scope>NUCLEOTIDE SEQUENCE [LARGE SCALE GENOMIC DNA]</scope>
    <source>
        <strain evidence="16">S2_018_000_R2_101</strain>
    </source>
</reference>
<keyword evidence="8 12" id="KW-0798">TonB box</keyword>
<dbReference type="PANTHER" id="PTHR32552">
    <property type="entry name" value="FERRICHROME IRON RECEPTOR-RELATED"/>
    <property type="match status" value="1"/>
</dbReference>
<dbReference type="Pfam" id="PF00593">
    <property type="entry name" value="TonB_dep_Rec_b-barrel"/>
    <property type="match status" value="1"/>
</dbReference>
<dbReference type="AlphaFoldDB" id="A0A2W5A9C4"/>
<keyword evidence="13" id="KW-0732">Signal</keyword>